<dbReference type="PANTHER" id="PTHR43479:SF11">
    <property type="entry name" value="ACREF_ENVCD OPERON REPRESSOR-RELATED"/>
    <property type="match status" value="1"/>
</dbReference>
<dbReference type="InterPro" id="IPR009057">
    <property type="entry name" value="Homeodomain-like_sf"/>
</dbReference>
<proteinExistence type="predicted"/>
<keyword evidence="6" id="KW-1185">Reference proteome</keyword>
<dbReference type="InterPro" id="IPR039532">
    <property type="entry name" value="TetR_C_Firmicutes"/>
</dbReference>
<comment type="caution">
    <text evidence="5">The sequence shown here is derived from an EMBL/GenBank/DDBJ whole genome shotgun (WGS) entry which is preliminary data.</text>
</comment>
<dbReference type="Proteomes" id="UP001235840">
    <property type="component" value="Unassembled WGS sequence"/>
</dbReference>
<reference evidence="5 6" key="1">
    <citation type="submission" date="2023-07" db="EMBL/GenBank/DDBJ databases">
        <title>Genomic Encyclopedia of Type Strains, Phase IV (KMG-IV): sequencing the most valuable type-strain genomes for metagenomic binning, comparative biology and taxonomic classification.</title>
        <authorList>
            <person name="Goeker M."/>
        </authorList>
    </citation>
    <scope>NUCLEOTIDE SEQUENCE [LARGE SCALE GENOMIC DNA]</scope>
    <source>
        <strain evidence="5 6">DSM 12751</strain>
    </source>
</reference>
<dbReference type="InterPro" id="IPR050624">
    <property type="entry name" value="HTH-type_Tx_Regulator"/>
</dbReference>
<evidence type="ECO:0000313" key="6">
    <source>
        <dbReference type="Proteomes" id="UP001235840"/>
    </source>
</evidence>
<dbReference type="Pfam" id="PF14278">
    <property type="entry name" value="TetR_C_8"/>
    <property type="match status" value="1"/>
</dbReference>
<feature type="domain" description="HTH tetR-type" evidence="4">
    <location>
        <begin position="7"/>
        <end position="67"/>
    </location>
</feature>
<dbReference type="PROSITE" id="PS50977">
    <property type="entry name" value="HTH_TETR_2"/>
    <property type="match status" value="1"/>
</dbReference>
<evidence type="ECO:0000259" key="4">
    <source>
        <dbReference type="PROSITE" id="PS50977"/>
    </source>
</evidence>
<feature type="DNA-binding region" description="H-T-H motif" evidence="3">
    <location>
        <begin position="30"/>
        <end position="49"/>
    </location>
</feature>
<dbReference type="InterPro" id="IPR001647">
    <property type="entry name" value="HTH_TetR"/>
</dbReference>
<evidence type="ECO:0000256" key="2">
    <source>
        <dbReference type="ARBA" id="ARBA00023125"/>
    </source>
</evidence>
<evidence type="ECO:0000256" key="3">
    <source>
        <dbReference type="PROSITE-ProRule" id="PRU00335"/>
    </source>
</evidence>
<keyword evidence="2 3" id="KW-0238">DNA-binding</keyword>
<organism evidence="5 6">
    <name type="scientific">Caldalkalibacillus horti</name>
    <dbReference type="NCBI Taxonomy" id="77523"/>
    <lineage>
        <taxon>Bacteria</taxon>
        <taxon>Bacillati</taxon>
        <taxon>Bacillota</taxon>
        <taxon>Bacilli</taxon>
        <taxon>Bacillales</taxon>
        <taxon>Bacillaceae</taxon>
        <taxon>Caldalkalibacillus</taxon>
    </lineage>
</organism>
<dbReference type="Gene3D" id="1.10.357.10">
    <property type="entry name" value="Tetracycline Repressor, domain 2"/>
    <property type="match status" value="1"/>
</dbReference>
<dbReference type="PANTHER" id="PTHR43479">
    <property type="entry name" value="ACREF/ENVCD OPERON REPRESSOR-RELATED"/>
    <property type="match status" value="1"/>
</dbReference>
<sequence length="173" mass="20640">MSNQTTERTRSFILIAFRELLNKKTFKSITINDICMQSKIHRSSFYRYYNDKYDLMREILPILFNQMREESNGEAIYNFVVDYIDENKRFIKNILSNDEFSTDFVNLLSDFILVEAQNNNLIISERINNFPNPKVLIDFYSSGIVHVLRRWLNDDYDCSKKELKALIYELVST</sequence>
<dbReference type="EMBL" id="JAUSTY010000011">
    <property type="protein sequence ID" value="MDQ0166938.1"/>
    <property type="molecule type" value="Genomic_DNA"/>
</dbReference>
<evidence type="ECO:0000256" key="1">
    <source>
        <dbReference type="ARBA" id="ARBA00022491"/>
    </source>
</evidence>
<evidence type="ECO:0000313" key="5">
    <source>
        <dbReference type="EMBL" id="MDQ0166938.1"/>
    </source>
</evidence>
<gene>
    <name evidence="5" type="ORF">J2S11_002854</name>
</gene>
<protein>
    <submittedName>
        <fullName evidence="5">AcrR family transcriptional regulator</fullName>
    </submittedName>
</protein>
<keyword evidence="1" id="KW-0678">Repressor</keyword>
<dbReference type="SUPFAM" id="SSF46689">
    <property type="entry name" value="Homeodomain-like"/>
    <property type="match status" value="1"/>
</dbReference>
<dbReference type="RefSeq" id="WP_307395539.1">
    <property type="nucleotide sequence ID" value="NZ_BAAADK010000003.1"/>
</dbReference>
<accession>A0ABT9W123</accession>
<name>A0ABT9W123_9BACI</name>